<dbReference type="InterPro" id="IPR036286">
    <property type="entry name" value="LexA/Signal_pep-like_sf"/>
</dbReference>
<accession>A0A3G2I052</accession>
<dbReference type="Proteomes" id="UP000268070">
    <property type="component" value="Chromosome"/>
</dbReference>
<dbReference type="InterPro" id="IPR014139">
    <property type="entry name" value="Peptidase_S26C_TraF"/>
</dbReference>
<dbReference type="GO" id="GO:0042597">
    <property type="term" value="C:periplasmic space"/>
    <property type="evidence" value="ECO:0007669"/>
    <property type="project" value="UniProtKB-SubCell"/>
</dbReference>
<dbReference type="Pfam" id="PF10502">
    <property type="entry name" value="Peptidase_S26"/>
    <property type="match status" value="1"/>
</dbReference>
<feature type="compositionally biased region" description="Polar residues" evidence="6">
    <location>
        <begin position="193"/>
        <end position="203"/>
    </location>
</feature>
<comment type="similarity">
    <text evidence="2">Belongs to the peptidase S26C family.</text>
</comment>
<dbReference type="KEGG" id="aaqu:D3M96_05770"/>
<protein>
    <submittedName>
        <fullName evidence="8">Conjugative transfer signal peptidase TraF</fullName>
    </submittedName>
</protein>
<dbReference type="OrthoDB" id="5360818at2"/>
<evidence type="ECO:0000313" key="8">
    <source>
        <dbReference type="EMBL" id="AYN22685.1"/>
    </source>
</evidence>
<reference evidence="8 9" key="1">
    <citation type="submission" date="2018-09" db="EMBL/GenBank/DDBJ databases">
        <title>Complete genome sequence of the hydrocarbonoclastic bacterium Alcaligenes aquatilis QD168, isolated from a crude-oil polluted marine sediment of Central Chile.</title>
        <authorList>
            <person name="Duran R.E."/>
            <person name="Barra B."/>
            <person name="Salva-Serra F."/>
            <person name="Mendez V."/>
            <person name="Moore E.R.B."/>
            <person name="Seeger M."/>
        </authorList>
    </citation>
    <scope>NUCLEOTIDE SEQUENCE [LARGE SCALE GENOMIC DNA]</scope>
    <source>
        <strain evidence="8 9">QD168</strain>
    </source>
</reference>
<dbReference type="GO" id="GO:0006465">
    <property type="term" value="P:signal peptide processing"/>
    <property type="evidence" value="ECO:0007669"/>
    <property type="project" value="InterPro"/>
</dbReference>
<gene>
    <name evidence="8" type="primary">traF</name>
    <name evidence="8" type="ORF">D3M96_05770</name>
</gene>
<evidence type="ECO:0000256" key="6">
    <source>
        <dbReference type="SAM" id="MobiDB-lite"/>
    </source>
</evidence>
<evidence type="ECO:0000259" key="7">
    <source>
        <dbReference type="Pfam" id="PF10502"/>
    </source>
</evidence>
<evidence type="ECO:0000256" key="5">
    <source>
        <dbReference type="ARBA" id="ARBA00022971"/>
    </source>
</evidence>
<evidence type="ECO:0000256" key="2">
    <source>
        <dbReference type="ARBA" id="ARBA00005849"/>
    </source>
</evidence>
<keyword evidence="4" id="KW-0574">Periplasm</keyword>
<dbReference type="NCBIfam" id="TIGR02771">
    <property type="entry name" value="TraF_Ti"/>
    <property type="match status" value="1"/>
</dbReference>
<name>A0A3G2I052_9BURK</name>
<evidence type="ECO:0000256" key="1">
    <source>
        <dbReference type="ARBA" id="ARBA00004418"/>
    </source>
</evidence>
<keyword evidence="3" id="KW-0732">Signal</keyword>
<evidence type="ECO:0000256" key="4">
    <source>
        <dbReference type="ARBA" id="ARBA00022764"/>
    </source>
</evidence>
<dbReference type="SUPFAM" id="SSF51306">
    <property type="entry name" value="LexA/Signal peptidase"/>
    <property type="match status" value="1"/>
</dbReference>
<feature type="domain" description="Peptidase S26" evidence="7">
    <location>
        <begin position="27"/>
        <end position="177"/>
    </location>
</feature>
<dbReference type="InterPro" id="IPR019533">
    <property type="entry name" value="Peptidase_S26"/>
</dbReference>
<evidence type="ECO:0000256" key="3">
    <source>
        <dbReference type="ARBA" id="ARBA00022729"/>
    </source>
</evidence>
<evidence type="ECO:0000313" key="9">
    <source>
        <dbReference type="Proteomes" id="UP000268070"/>
    </source>
</evidence>
<dbReference type="EMBL" id="CP032153">
    <property type="protein sequence ID" value="AYN22685.1"/>
    <property type="molecule type" value="Genomic_DNA"/>
</dbReference>
<keyword evidence="5" id="KW-0184">Conjugation</keyword>
<dbReference type="GO" id="GO:0004252">
    <property type="term" value="F:serine-type endopeptidase activity"/>
    <property type="evidence" value="ECO:0007669"/>
    <property type="project" value="InterPro"/>
</dbReference>
<dbReference type="Gene3D" id="2.10.109.10">
    <property type="entry name" value="Umud Fragment, subunit A"/>
    <property type="match status" value="1"/>
</dbReference>
<dbReference type="AlphaFoldDB" id="A0A3G2I052"/>
<organism evidence="8 9">
    <name type="scientific">Alcaligenes aquatilis</name>
    <dbReference type="NCBI Taxonomy" id="323284"/>
    <lineage>
        <taxon>Bacteria</taxon>
        <taxon>Pseudomonadati</taxon>
        <taxon>Pseudomonadota</taxon>
        <taxon>Betaproteobacteria</taxon>
        <taxon>Burkholderiales</taxon>
        <taxon>Alcaligenaceae</taxon>
        <taxon>Alcaligenes</taxon>
    </lineage>
</organism>
<proteinExistence type="inferred from homology"/>
<feature type="region of interest" description="Disordered" evidence="6">
    <location>
        <begin position="188"/>
        <end position="209"/>
    </location>
</feature>
<sequence>MAQAMSRVNVHAVRGRLAVCGLACGGLLAMFAPAWVGPSPRVVYNPSDSAPRGFYAVKSVAVHSGDWIVTRLPADVIRFAAERAYLPAGAPLLKRVAAMAGDHVCVRDARVWINGAPRATALRVDSQGRPLQPWRGCRELAAGELFLLSTQQPSSFDSRYFGPIVRRAVYGRATPLWTWGSPTGRNGLDGDSASASTFSNASPTCEGDE</sequence>
<comment type="subcellular location">
    <subcellularLocation>
        <location evidence="1">Periplasm</location>
    </subcellularLocation>
</comment>